<reference evidence="1 2" key="1">
    <citation type="journal article" date="2019" name="Environ. Microbiol.">
        <title>At the nexus of three kingdoms: the genome of the mycorrhizal fungus Gigaspora margarita provides insights into plant, endobacterial and fungal interactions.</title>
        <authorList>
            <person name="Venice F."/>
            <person name="Ghignone S."/>
            <person name="Salvioli di Fossalunga A."/>
            <person name="Amselem J."/>
            <person name="Novero M."/>
            <person name="Xianan X."/>
            <person name="Sedzielewska Toro K."/>
            <person name="Morin E."/>
            <person name="Lipzen A."/>
            <person name="Grigoriev I.V."/>
            <person name="Henrissat B."/>
            <person name="Martin F.M."/>
            <person name="Bonfante P."/>
        </authorList>
    </citation>
    <scope>NUCLEOTIDE SEQUENCE [LARGE SCALE GENOMIC DNA]</scope>
    <source>
        <strain evidence="1 2">BEG34</strain>
    </source>
</reference>
<protein>
    <submittedName>
        <fullName evidence="1">Uncharacterized protein</fullName>
    </submittedName>
</protein>
<proteinExistence type="predicted"/>
<dbReference type="Pfam" id="PF18759">
    <property type="entry name" value="Plavaka"/>
    <property type="match status" value="1"/>
</dbReference>
<dbReference type="AlphaFoldDB" id="A0A8H4EJK9"/>
<dbReference type="EMBL" id="WTPW01000566">
    <property type="protein sequence ID" value="KAF0498876.1"/>
    <property type="molecule type" value="Genomic_DNA"/>
</dbReference>
<accession>A0A8H4EJK9</accession>
<sequence>MKFEKQSYKSANNFSQIASKEENLYNISKDFKVDNDMSFELKDENDMSFEIAANNNEEFFEILHDTLQNFKDIAEEIEPFKSCDELSSSDEDNPKKYKHFLNEAYTDLIALVSKFKLSNAKKPTSFNIFVTGLDKTIVRQTFHKCLEIILEPIRSLSESGIDLQFGDKYIWFFPKILTIIADWPEAITFCLTYKSTNSTWHCHFCLIERKNLANLKSSKSKLEFKTHQNMQNYLKNDEEKLVCIESVQNYFWRFK</sequence>
<name>A0A8H4EJK9_GIGMA</name>
<gene>
    <name evidence="1" type="ORF">F8M41_020502</name>
</gene>
<dbReference type="Proteomes" id="UP000439903">
    <property type="component" value="Unassembled WGS sequence"/>
</dbReference>
<organism evidence="1 2">
    <name type="scientific">Gigaspora margarita</name>
    <dbReference type="NCBI Taxonomy" id="4874"/>
    <lineage>
        <taxon>Eukaryota</taxon>
        <taxon>Fungi</taxon>
        <taxon>Fungi incertae sedis</taxon>
        <taxon>Mucoromycota</taxon>
        <taxon>Glomeromycotina</taxon>
        <taxon>Glomeromycetes</taxon>
        <taxon>Diversisporales</taxon>
        <taxon>Gigasporaceae</taxon>
        <taxon>Gigaspora</taxon>
    </lineage>
</organism>
<dbReference type="OrthoDB" id="2442533at2759"/>
<feature type="unsure residue" description="D or N" evidence="1">
    <location>
        <position position="167"/>
    </location>
</feature>
<evidence type="ECO:0000313" key="1">
    <source>
        <dbReference type="EMBL" id="KAF0498876.1"/>
    </source>
</evidence>
<evidence type="ECO:0000313" key="2">
    <source>
        <dbReference type="Proteomes" id="UP000439903"/>
    </source>
</evidence>
<keyword evidence="2" id="KW-1185">Reference proteome</keyword>
<comment type="caution">
    <text evidence="1">The sequence shown here is derived from an EMBL/GenBank/DDBJ whole genome shotgun (WGS) entry which is preliminary data.</text>
</comment>
<dbReference type="InterPro" id="IPR041078">
    <property type="entry name" value="Plavaka"/>
</dbReference>